<dbReference type="PANTHER" id="PTHR42847:SF4">
    <property type="entry name" value="ALKANESULFONATE MONOOXYGENASE-RELATED"/>
    <property type="match status" value="1"/>
</dbReference>
<keyword evidence="7" id="KW-1185">Reference proteome</keyword>
<dbReference type="SUPFAM" id="SSF51679">
    <property type="entry name" value="Bacterial luciferase-like"/>
    <property type="match status" value="1"/>
</dbReference>
<keyword evidence="2" id="KW-0288">FMN</keyword>
<dbReference type="Gene3D" id="3.20.20.30">
    <property type="entry name" value="Luciferase-like domain"/>
    <property type="match status" value="1"/>
</dbReference>
<gene>
    <name evidence="6" type="ORF">KSX_49950</name>
</gene>
<dbReference type="InterPro" id="IPR050172">
    <property type="entry name" value="SsuD_RutA_monooxygenase"/>
</dbReference>
<dbReference type="GO" id="GO:0046306">
    <property type="term" value="P:alkanesulfonate catabolic process"/>
    <property type="evidence" value="ECO:0007669"/>
    <property type="project" value="TreeGrafter"/>
</dbReference>
<organism evidence="6 7">
    <name type="scientific">Ktedonospora formicarum</name>
    <dbReference type="NCBI Taxonomy" id="2778364"/>
    <lineage>
        <taxon>Bacteria</taxon>
        <taxon>Bacillati</taxon>
        <taxon>Chloroflexota</taxon>
        <taxon>Ktedonobacteria</taxon>
        <taxon>Ktedonobacterales</taxon>
        <taxon>Ktedonobacteraceae</taxon>
        <taxon>Ktedonospora</taxon>
    </lineage>
</organism>
<keyword evidence="1" id="KW-0285">Flavoprotein</keyword>
<accession>A0A8J3HZ05</accession>
<dbReference type="Proteomes" id="UP000612362">
    <property type="component" value="Unassembled WGS sequence"/>
</dbReference>
<dbReference type="AlphaFoldDB" id="A0A8J3HZ05"/>
<dbReference type="Pfam" id="PF00296">
    <property type="entry name" value="Bac_luciferase"/>
    <property type="match status" value="1"/>
</dbReference>
<evidence type="ECO:0000256" key="3">
    <source>
        <dbReference type="ARBA" id="ARBA00023002"/>
    </source>
</evidence>
<name>A0A8J3HZ05_9CHLR</name>
<sequence>MKYGFILMGEPNEVVELAQEAEQAGWDGVFLPDNWMTAWILLTAIATCTKRIALGTMLTPLPEQPPWYIAAQTATLDQLSNGRVILTAGLGVLELDKFGMQDNKVRAQRLDEALELINIWWQGEPSQTLTYEGRHYHLQEMQASVDWRTQRPVQTPRIPIWVIGGVKQSQLRRAARWDGAVINGKPDEIGKRKTAIEELREGLPLRDIIVEGETPPNDPERAGSIVRPFAEAGATWWLESMWEWEGISRAYDIRTRVRSGPPRY</sequence>
<evidence type="ECO:0000259" key="5">
    <source>
        <dbReference type="Pfam" id="PF00296"/>
    </source>
</evidence>
<evidence type="ECO:0000256" key="1">
    <source>
        <dbReference type="ARBA" id="ARBA00022630"/>
    </source>
</evidence>
<dbReference type="GO" id="GO:0008726">
    <property type="term" value="F:alkanesulfonate monooxygenase activity"/>
    <property type="evidence" value="ECO:0007669"/>
    <property type="project" value="TreeGrafter"/>
</dbReference>
<feature type="domain" description="Luciferase-like" evidence="5">
    <location>
        <begin position="10"/>
        <end position="202"/>
    </location>
</feature>
<evidence type="ECO:0000313" key="6">
    <source>
        <dbReference type="EMBL" id="GHO46832.1"/>
    </source>
</evidence>
<protein>
    <submittedName>
        <fullName evidence="6">Luciferase-like protein</fullName>
    </submittedName>
</protein>
<dbReference type="RefSeq" id="WP_220196184.1">
    <property type="nucleotide sequence ID" value="NZ_BNJF01000002.1"/>
</dbReference>
<reference evidence="6" key="1">
    <citation type="submission" date="2020-10" db="EMBL/GenBank/DDBJ databases">
        <title>Taxonomic study of unclassified bacteria belonging to the class Ktedonobacteria.</title>
        <authorList>
            <person name="Yabe S."/>
            <person name="Wang C.M."/>
            <person name="Zheng Y."/>
            <person name="Sakai Y."/>
            <person name="Cavaletti L."/>
            <person name="Monciardini P."/>
            <person name="Donadio S."/>
        </authorList>
    </citation>
    <scope>NUCLEOTIDE SEQUENCE</scope>
    <source>
        <strain evidence="6">SOSP1-1</strain>
    </source>
</reference>
<evidence type="ECO:0000256" key="4">
    <source>
        <dbReference type="ARBA" id="ARBA00023033"/>
    </source>
</evidence>
<dbReference type="InterPro" id="IPR036661">
    <property type="entry name" value="Luciferase-like_sf"/>
</dbReference>
<dbReference type="EMBL" id="BNJF01000002">
    <property type="protein sequence ID" value="GHO46832.1"/>
    <property type="molecule type" value="Genomic_DNA"/>
</dbReference>
<evidence type="ECO:0000256" key="2">
    <source>
        <dbReference type="ARBA" id="ARBA00022643"/>
    </source>
</evidence>
<evidence type="ECO:0000313" key="7">
    <source>
        <dbReference type="Proteomes" id="UP000612362"/>
    </source>
</evidence>
<proteinExistence type="predicted"/>
<keyword evidence="3" id="KW-0560">Oxidoreductase</keyword>
<dbReference type="InterPro" id="IPR011251">
    <property type="entry name" value="Luciferase-like_dom"/>
</dbReference>
<comment type="caution">
    <text evidence="6">The sequence shown here is derived from an EMBL/GenBank/DDBJ whole genome shotgun (WGS) entry which is preliminary data.</text>
</comment>
<keyword evidence="4" id="KW-0503">Monooxygenase</keyword>
<dbReference type="PANTHER" id="PTHR42847">
    <property type="entry name" value="ALKANESULFONATE MONOOXYGENASE"/>
    <property type="match status" value="1"/>
</dbReference>